<feature type="chain" id="PRO_5045694904" description="Secreted protein" evidence="2">
    <location>
        <begin position="16"/>
        <end position="83"/>
    </location>
</feature>
<evidence type="ECO:0000256" key="2">
    <source>
        <dbReference type="SAM" id="SignalP"/>
    </source>
</evidence>
<sequence length="83" mass="8884">MMVAVALLAMTLASAAQNNSLTIVAAGACAVIAIAGLLIFESTAHSDRIRHHETPHLLSDSYVPDPPWARRARALRRTGRRGP</sequence>
<evidence type="ECO:0000313" key="4">
    <source>
        <dbReference type="Proteomes" id="UP001601992"/>
    </source>
</evidence>
<organism evidence="3 4">
    <name type="scientific">Nocardia jiangxiensis</name>
    <dbReference type="NCBI Taxonomy" id="282685"/>
    <lineage>
        <taxon>Bacteria</taxon>
        <taxon>Bacillati</taxon>
        <taxon>Actinomycetota</taxon>
        <taxon>Actinomycetes</taxon>
        <taxon>Mycobacteriales</taxon>
        <taxon>Nocardiaceae</taxon>
        <taxon>Nocardia</taxon>
    </lineage>
</organism>
<accession>A0ABW6RXP2</accession>
<keyword evidence="1" id="KW-0472">Membrane</keyword>
<evidence type="ECO:0008006" key="5">
    <source>
        <dbReference type="Google" id="ProtNLM"/>
    </source>
</evidence>
<keyword evidence="1" id="KW-0812">Transmembrane</keyword>
<keyword evidence="2" id="KW-0732">Signal</keyword>
<keyword evidence="1" id="KW-1133">Transmembrane helix</keyword>
<feature type="transmembrane region" description="Helical" evidence="1">
    <location>
        <begin position="25"/>
        <end position="44"/>
    </location>
</feature>
<feature type="signal peptide" evidence="2">
    <location>
        <begin position="1"/>
        <end position="15"/>
    </location>
</feature>
<evidence type="ECO:0000256" key="1">
    <source>
        <dbReference type="SAM" id="Phobius"/>
    </source>
</evidence>
<dbReference type="RefSeq" id="WP_040823051.1">
    <property type="nucleotide sequence ID" value="NZ_JBIAQY010000004.1"/>
</dbReference>
<reference evidence="3 4" key="1">
    <citation type="submission" date="2024-10" db="EMBL/GenBank/DDBJ databases">
        <title>The Natural Products Discovery Center: Release of the First 8490 Sequenced Strains for Exploring Actinobacteria Biosynthetic Diversity.</title>
        <authorList>
            <person name="Kalkreuter E."/>
            <person name="Kautsar S.A."/>
            <person name="Yang D."/>
            <person name="Bader C.D."/>
            <person name="Teijaro C.N."/>
            <person name="Fluegel L."/>
            <person name="Davis C.M."/>
            <person name="Simpson J.R."/>
            <person name="Lauterbach L."/>
            <person name="Steele A.D."/>
            <person name="Gui C."/>
            <person name="Meng S."/>
            <person name="Li G."/>
            <person name="Viehrig K."/>
            <person name="Ye F."/>
            <person name="Su P."/>
            <person name="Kiefer A.F."/>
            <person name="Nichols A."/>
            <person name="Cepeda A.J."/>
            <person name="Yan W."/>
            <person name="Fan B."/>
            <person name="Jiang Y."/>
            <person name="Adhikari A."/>
            <person name="Zheng C.-J."/>
            <person name="Schuster L."/>
            <person name="Cowan T.M."/>
            <person name="Smanski M.J."/>
            <person name="Chevrette M.G."/>
            <person name="De Carvalho L.P.S."/>
            <person name="Shen B."/>
        </authorList>
    </citation>
    <scope>NUCLEOTIDE SEQUENCE [LARGE SCALE GENOMIC DNA]</scope>
    <source>
        <strain evidence="3 4">NPDC002593</strain>
    </source>
</reference>
<proteinExistence type="predicted"/>
<name>A0ABW6RXP2_9NOCA</name>
<evidence type="ECO:0000313" key="3">
    <source>
        <dbReference type="EMBL" id="MFF3568803.1"/>
    </source>
</evidence>
<dbReference type="Proteomes" id="UP001601992">
    <property type="component" value="Unassembled WGS sequence"/>
</dbReference>
<keyword evidence="4" id="KW-1185">Reference proteome</keyword>
<dbReference type="EMBL" id="JBIAQY010000004">
    <property type="protein sequence ID" value="MFF3568803.1"/>
    <property type="molecule type" value="Genomic_DNA"/>
</dbReference>
<comment type="caution">
    <text evidence="3">The sequence shown here is derived from an EMBL/GenBank/DDBJ whole genome shotgun (WGS) entry which is preliminary data.</text>
</comment>
<protein>
    <recommendedName>
        <fullName evidence="5">Secreted protein</fullName>
    </recommendedName>
</protein>
<gene>
    <name evidence="3" type="ORF">ACFYXQ_13615</name>
</gene>